<dbReference type="Pfam" id="PF12697">
    <property type="entry name" value="Abhydrolase_6"/>
    <property type="match status" value="1"/>
</dbReference>
<feature type="transmembrane region" description="Helical" evidence="1">
    <location>
        <begin position="6"/>
        <end position="25"/>
    </location>
</feature>
<feature type="domain" description="AB hydrolase-1" evidence="2">
    <location>
        <begin position="82"/>
        <end position="315"/>
    </location>
</feature>
<dbReference type="InterPro" id="IPR029058">
    <property type="entry name" value="AB_hydrolase_fold"/>
</dbReference>
<dbReference type="Gene3D" id="3.40.50.1820">
    <property type="entry name" value="alpha/beta hydrolase"/>
    <property type="match status" value="1"/>
</dbReference>
<sequence length="328" mass="35124">MLLDILFWVVAVAGAAVLVALGLILSEREVAMPGEGDLGVDLSKELARGMVDLPPAHEVEMRDGFALHCQCYGAEGRDVPLVVLIHASSFFGMQMHGLAQSLAGDADVVVPDLRGHGLHPGRRGDVDYIGQMEDDLADLIAAVARPGQKVVLGGHSLGGGLVVRMAGGAHGGLIDHAVLLAPFLNHFAATTRRKTGGWARVMVRRTIGLNMLNAIGIRALNHLSVVQFNIPRQVQDKPGGHLTCKAYSYRLSASYGPRMDFRRDIAALPPFAVIVGTADETFYAEAYAPLMRAVTDKGLYHMVPDVGHMGIVDTPQTAKLIREVIHAL</sequence>
<evidence type="ECO:0000313" key="3">
    <source>
        <dbReference type="EMBL" id="MCR8828065.1"/>
    </source>
</evidence>
<dbReference type="InterPro" id="IPR000073">
    <property type="entry name" value="AB_hydrolase_1"/>
</dbReference>
<name>A0ABT1Z4M2_9RHOB</name>
<protein>
    <submittedName>
        <fullName evidence="3">Lysophospholipase</fullName>
    </submittedName>
</protein>
<proteinExistence type="predicted"/>
<organism evidence="3 4">
    <name type="scientific">Pseudosulfitobacter koreensis</name>
    <dbReference type="NCBI Taxonomy" id="2968472"/>
    <lineage>
        <taxon>Bacteria</taxon>
        <taxon>Pseudomonadati</taxon>
        <taxon>Pseudomonadota</taxon>
        <taxon>Alphaproteobacteria</taxon>
        <taxon>Rhodobacterales</taxon>
        <taxon>Roseobacteraceae</taxon>
        <taxon>Pseudosulfitobacter</taxon>
    </lineage>
</organism>
<keyword evidence="1" id="KW-0472">Membrane</keyword>
<dbReference type="SUPFAM" id="SSF53474">
    <property type="entry name" value="alpha/beta-Hydrolases"/>
    <property type="match status" value="1"/>
</dbReference>
<keyword evidence="1" id="KW-0812">Transmembrane</keyword>
<evidence type="ECO:0000313" key="4">
    <source>
        <dbReference type="Proteomes" id="UP001165396"/>
    </source>
</evidence>
<accession>A0ABT1Z4M2</accession>
<reference evidence="3" key="1">
    <citation type="submission" date="2022-07" db="EMBL/GenBank/DDBJ databases">
        <title>Pseudosulfitobacter sp. strain AP-MA-4, whole genome sequence.</title>
        <authorList>
            <person name="Jiang Y."/>
        </authorList>
    </citation>
    <scope>NUCLEOTIDE SEQUENCE</scope>
    <source>
        <strain evidence="3">AP-MA-4</strain>
    </source>
</reference>
<keyword evidence="4" id="KW-1185">Reference proteome</keyword>
<gene>
    <name evidence="3" type="ORF">NTA49_16110</name>
</gene>
<keyword evidence="1" id="KW-1133">Transmembrane helix</keyword>
<dbReference type="Proteomes" id="UP001165396">
    <property type="component" value="Unassembled WGS sequence"/>
</dbReference>
<evidence type="ECO:0000256" key="1">
    <source>
        <dbReference type="SAM" id="Phobius"/>
    </source>
</evidence>
<dbReference type="RefSeq" id="WP_258295836.1">
    <property type="nucleotide sequence ID" value="NZ_JANKJG010000015.1"/>
</dbReference>
<evidence type="ECO:0000259" key="2">
    <source>
        <dbReference type="Pfam" id="PF12697"/>
    </source>
</evidence>
<dbReference type="EMBL" id="JANKJG010000015">
    <property type="protein sequence ID" value="MCR8828065.1"/>
    <property type="molecule type" value="Genomic_DNA"/>
</dbReference>
<comment type="caution">
    <text evidence="3">The sequence shown here is derived from an EMBL/GenBank/DDBJ whole genome shotgun (WGS) entry which is preliminary data.</text>
</comment>